<dbReference type="RefSeq" id="XP_070308491.1">
    <property type="nucleotide sequence ID" value="XM_070452390.1"/>
</dbReference>
<reference evidence="2" key="1">
    <citation type="journal article" date="2022" name="J. Hered.">
        <title>A De Novo Chromosome-Level Genome Assembly of the White-Tailed Deer, Odocoileus Virginianus.</title>
        <authorList>
            <person name="London E.W."/>
            <person name="Roca A.L."/>
            <person name="Novakofski J.E."/>
            <person name="Mateus-Pinilla N.E."/>
        </authorList>
    </citation>
    <scope>NUCLEOTIDE SEQUENCE [LARGE SCALE GENOMIC DNA]</scope>
</reference>
<proteinExistence type="predicted"/>
<keyword evidence="2" id="KW-1185">Reference proteome</keyword>
<organism evidence="2 3">
    <name type="scientific">Odocoileus virginianus</name>
    <name type="common">White-tailed deer</name>
    <dbReference type="NCBI Taxonomy" id="9874"/>
    <lineage>
        <taxon>Eukaryota</taxon>
        <taxon>Metazoa</taxon>
        <taxon>Chordata</taxon>
        <taxon>Craniata</taxon>
        <taxon>Vertebrata</taxon>
        <taxon>Euteleostomi</taxon>
        <taxon>Mammalia</taxon>
        <taxon>Eutheria</taxon>
        <taxon>Laurasiatheria</taxon>
        <taxon>Artiodactyla</taxon>
        <taxon>Ruminantia</taxon>
        <taxon>Pecora</taxon>
        <taxon>Cervidae</taxon>
        <taxon>Odocoileinae</taxon>
        <taxon>Odocoileus</taxon>
    </lineage>
</organism>
<feature type="region of interest" description="Disordered" evidence="1">
    <location>
        <begin position="203"/>
        <end position="278"/>
    </location>
</feature>
<protein>
    <submittedName>
        <fullName evidence="3">Uncharacterized protein</fullName>
    </submittedName>
</protein>
<feature type="region of interest" description="Disordered" evidence="1">
    <location>
        <begin position="1"/>
        <end position="34"/>
    </location>
</feature>
<evidence type="ECO:0000313" key="2">
    <source>
        <dbReference type="Proteomes" id="UP001652640"/>
    </source>
</evidence>
<evidence type="ECO:0000256" key="1">
    <source>
        <dbReference type="SAM" id="MobiDB-lite"/>
    </source>
</evidence>
<evidence type="ECO:0000313" key="3">
    <source>
        <dbReference type="RefSeq" id="XP_070308491.1"/>
    </source>
</evidence>
<reference evidence="3" key="2">
    <citation type="submission" date="2025-08" db="UniProtKB">
        <authorList>
            <consortium name="RefSeq"/>
        </authorList>
    </citation>
    <scope>IDENTIFICATION</scope>
    <source>
        <tissue evidence="3">Tongue muscle</tissue>
    </source>
</reference>
<feature type="compositionally biased region" description="Basic and acidic residues" evidence="1">
    <location>
        <begin position="125"/>
        <end position="139"/>
    </location>
</feature>
<feature type="region of interest" description="Disordered" evidence="1">
    <location>
        <begin position="107"/>
        <end position="140"/>
    </location>
</feature>
<gene>
    <name evidence="3" type="primary">LOC110142660</name>
</gene>
<accession>A0ABM4GYT8</accession>
<feature type="compositionally biased region" description="Polar residues" evidence="1">
    <location>
        <begin position="1"/>
        <end position="11"/>
    </location>
</feature>
<name>A0ABM4GYT8_ODOVR</name>
<sequence>MGIFGTITSGNRLLEGPRGGKLGDTSRARQPRGRRSSLLYRFSEVPGKGICVAERSLLIRVGAASNIHSRLLGRKVRDLVGVASERHRRPLLSDVEAGCSCELERTTGATLPSAPGADARAARGGRGDHPAPEQGERGAARTVLEVGRGRNSSSPPFPTRRHQGTKAVGIFSLTDLSESWGGGGGGGGEWQFVSQGFFRLFSPPPKTNKLSPPASGVTENSGDRENVLPKSGRLLTPGSRGAGARWRPQPNVAPRGRLQAPARPWSPPAASPRASAGRVLPLPAREGRIPPHDLWARPADPLPTRSEKRPLCVTKFGKNMDLSQSFHVCSQLPAEKAKGSLPASVWYLAASFGALSMLPPSSSQCPPASLPAAALVFFA</sequence>
<dbReference type="GeneID" id="110142660"/>
<dbReference type="Proteomes" id="UP001652640">
    <property type="component" value="Chromosome 21"/>
</dbReference>